<gene>
    <name evidence="2" type="ORF">F0320_16575</name>
</gene>
<accession>A0AAU7IZ03</accession>
<dbReference type="KEGG" id="edy:F0320_16575"/>
<proteinExistence type="predicted"/>
<sequence>MPTSELNGQYNDEVKKKRDDLIFSYKKVSARMNSFNIHFIYGSRGESTEVGESIYSRAEQIKKITEESFGHCDVDFSFLGAREIISLYRQTPNFSLELPYLDSLSRGERYILIVKLSDYYKFLTNETDHTLRRYLFESNVRDFMGLNAVNEDIKLTLSDQGSPDFWLLNNGVTILSTSAQMIGQSIYMEDIQIVNGLQTSESIFRHFDNGGSDQHERAVMVKVIVSNDESVRDQIIRATNNQTAVEQYSLHATERIQKDVEEILLRNGFFYDRRRNFYKNQGVTRDAIVTPLYIASGLTTLVLKMPYNASRMKTRVLRNEGAYNTIFSERLDINIWPKIALILKKTDEYLYSIRGHSGGEGFLKKWRQILAFCSVSLYFLKFDFTLKELLSIDIDKLFNKNIPDAWQQIAKLSDDFVVVNSKKLSRNNVLYLMLYMQTVFNLDNIECVEKYSSVYDSITGLSRPYRNTKVTEEFVETVFSRLPPQPWQIGMHRDIIRALDCSTAQYTIAVELLIQAGRVYRQKDGVLYDLTGKIVGFDESRANQKV</sequence>
<evidence type="ECO:0000313" key="2">
    <source>
        <dbReference type="EMBL" id="XBN38915.1"/>
    </source>
</evidence>
<feature type="domain" description="Abortive phage infection protein C-terminal" evidence="1">
    <location>
        <begin position="136"/>
        <end position="411"/>
    </location>
</feature>
<dbReference type="EMBL" id="CP126604">
    <property type="protein sequence ID" value="XBN38915.1"/>
    <property type="molecule type" value="Genomic_DNA"/>
</dbReference>
<name>A0AAU7IZ03_9ENTR</name>
<protein>
    <submittedName>
        <fullName evidence="2">AIPR family protein</fullName>
    </submittedName>
</protein>
<dbReference type="Pfam" id="PF10592">
    <property type="entry name" value="AIPR"/>
    <property type="match status" value="1"/>
</dbReference>
<keyword evidence="3" id="KW-1185">Reference proteome</keyword>
<evidence type="ECO:0000259" key="1">
    <source>
        <dbReference type="Pfam" id="PF10592"/>
    </source>
</evidence>
<dbReference type="Proteomes" id="UP000323234">
    <property type="component" value="Chromosome"/>
</dbReference>
<dbReference type="RefSeq" id="WP_149323911.1">
    <property type="nucleotide sequence ID" value="NZ_CP126604.1"/>
</dbReference>
<reference evidence="2" key="1">
    <citation type="submission" date="2023-05" db="EMBL/GenBank/DDBJ databases">
        <title>Complete genome sequence data from fresh produce 2nd batch.</title>
        <authorList>
            <person name="Stein M."/>
            <person name="Cho G.-S."/>
            <person name="Brinks E."/>
            <person name="Franz C.M.A.P."/>
        </authorList>
    </citation>
    <scope>NUCLEOTIDE SEQUENCE [LARGE SCALE GENOMIC DNA]</scope>
    <source>
        <strain evidence="2">E1</strain>
    </source>
</reference>
<organism evidence="2 3">
    <name type="scientific">Enterobacter dykesii</name>
    <dbReference type="NCBI Taxonomy" id="2797506"/>
    <lineage>
        <taxon>Bacteria</taxon>
        <taxon>Pseudomonadati</taxon>
        <taxon>Pseudomonadota</taxon>
        <taxon>Gammaproteobacteria</taxon>
        <taxon>Enterobacterales</taxon>
        <taxon>Enterobacteriaceae</taxon>
        <taxon>Enterobacter</taxon>
    </lineage>
</organism>
<evidence type="ECO:0000313" key="3">
    <source>
        <dbReference type="Proteomes" id="UP000323234"/>
    </source>
</evidence>
<dbReference type="InterPro" id="IPR018891">
    <property type="entry name" value="AIPR_C"/>
</dbReference>
<dbReference type="AlphaFoldDB" id="A0AAU7IZ03"/>